<reference evidence="4 5" key="1">
    <citation type="journal article" date="2016" name="Nat. Commun.">
        <title>Thousands of microbial genomes shed light on interconnected biogeochemical processes in an aquifer system.</title>
        <authorList>
            <person name="Anantharaman K."/>
            <person name="Brown C.T."/>
            <person name="Hug L.A."/>
            <person name="Sharon I."/>
            <person name="Castelle C.J."/>
            <person name="Probst A.J."/>
            <person name="Thomas B.C."/>
            <person name="Singh A."/>
            <person name="Wilkins M.J."/>
            <person name="Karaoz U."/>
            <person name="Brodie E.L."/>
            <person name="Williams K.H."/>
            <person name="Hubbard S.S."/>
            <person name="Banfield J.F."/>
        </authorList>
    </citation>
    <scope>NUCLEOTIDE SEQUENCE [LARGE SCALE GENOMIC DNA]</scope>
</reference>
<feature type="region of interest" description="Disordered" evidence="1">
    <location>
        <begin position="10"/>
        <end position="70"/>
    </location>
</feature>
<dbReference type="InterPro" id="IPR006949">
    <property type="entry name" value="Barrel_Baseplate_J-like"/>
</dbReference>
<comment type="caution">
    <text evidence="4">The sequence shown here is derived from an EMBL/GenBank/DDBJ whole genome shotgun (WGS) entry which is preliminary data.</text>
</comment>
<feature type="compositionally biased region" description="Polar residues" evidence="1">
    <location>
        <begin position="10"/>
        <end position="35"/>
    </location>
</feature>
<accession>A0A1F6E7E1</accession>
<dbReference type="Proteomes" id="UP000176689">
    <property type="component" value="Unassembled WGS sequence"/>
</dbReference>
<dbReference type="AlphaFoldDB" id="A0A1F6E7E1"/>
<keyword evidence="2" id="KW-1133">Transmembrane helix</keyword>
<keyword evidence="2" id="KW-0472">Membrane</keyword>
<gene>
    <name evidence="4" type="ORF">A3F27_00515</name>
</gene>
<proteinExistence type="predicted"/>
<keyword evidence="2" id="KW-0812">Transmembrane</keyword>
<evidence type="ECO:0000313" key="5">
    <source>
        <dbReference type="Proteomes" id="UP000176689"/>
    </source>
</evidence>
<dbReference type="Pfam" id="PF04865">
    <property type="entry name" value="Baseplate_J"/>
    <property type="match status" value="1"/>
</dbReference>
<evidence type="ECO:0000259" key="3">
    <source>
        <dbReference type="Pfam" id="PF04865"/>
    </source>
</evidence>
<evidence type="ECO:0000313" key="4">
    <source>
        <dbReference type="EMBL" id="OGG69588.1"/>
    </source>
</evidence>
<name>A0A1F6E7E1_9BACT</name>
<feature type="domain" description="Baseplate protein J-like barrel" evidence="3">
    <location>
        <begin position="176"/>
        <end position="241"/>
    </location>
</feature>
<organism evidence="4 5">
    <name type="scientific">Candidatus Kaiserbacteria bacterium RIFCSPHIGHO2_12_FULL_53_13</name>
    <dbReference type="NCBI Taxonomy" id="1798502"/>
    <lineage>
        <taxon>Bacteria</taxon>
        <taxon>Candidatus Kaiseribacteriota</taxon>
    </lineage>
</organism>
<feature type="transmembrane region" description="Helical" evidence="2">
    <location>
        <begin position="77"/>
        <end position="98"/>
    </location>
</feature>
<dbReference type="EMBL" id="MFLP01000030">
    <property type="protein sequence ID" value="OGG69588.1"/>
    <property type="molecule type" value="Genomic_DNA"/>
</dbReference>
<protein>
    <recommendedName>
        <fullName evidence="3">Baseplate protein J-like barrel domain-containing protein</fullName>
    </recommendedName>
</protein>
<evidence type="ECO:0000256" key="2">
    <source>
        <dbReference type="SAM" id="Phobius"/>
    </source>
</evidence>
<evidence type="ECO:0000256" key="1">
    <source>
        <dbReference type="SAM" id="MobiDB-lite"/>
    </source>
</evidence>
<sequence length="456" mass="47904">MAKDYLADLLSQSEGGSRSNSRTSGHRPSQASSSERTIRNITVPPHRGLHSDANRTRQSPGSASGEERKGRGPQKRIWIWAAALLALLILGAVALLAFRDTTVTVIPVSRAVIFNETSRFTAYPEGNLGVGALSYTVSSIDIEDSKVVPSSGSEQVSERASGTITVYNDYSSASVQLLKNTRFATPDGLIFRTPAAVVIPGKRGSTPGSVAVTVFADEAGDKYNVGPVAKFTLPGLKSNADMFARVYARSQNAMSGGFVGSRPSTAPGALDAARAEIRGQLESKARDSARALASTTATVFPDLMRITYVSLTPTAEAGGGVRIHEKAHVEIPVLSASSFAGAVARMAGADTENATIVTADGEVLTATPSGTTSSATLGEDSFDFAVRGTAQIVWNVDVDAVASALAGRDQSAFQEIIKGFPNIQEARARIEPFWKGTFPQNPSDINIETAAAEPVK</sequence>